<dbReference type="InterPro" id="IPR000241">
    <property type="entry name" value="RlmKL-like_Mtase"/>
</dbReference>
<dbReference type="AlphaFoldDB" id="A0A1G2B470"/>
<dbReference type="CDD" id="cd02440">
    <property type="entry name" value="AdoMet_MTases"/>
    <property type="match status" value="1"/>
</dbReference>
<dbReference type="PANTHER" id="PTHR14911:SF13">
    <property type="entry name" value="TRNA (GUANINE(6)-N2)-METHYLTRANSFERASE THUMP3"/>
    <property type="match status" value="1"/>
</dbReference>
<evidence type="ECO:0000259" key="1">
    <source>
        <dbReference type="Pfam" id="PF01170"/>
    </source>
</evidence>
<dbReference type="InterPro" id="IPR029063">
    <property type="entry name" value="SAM-dependent_MTases_sf"/>
</dbReference>
<dbReference type="EMBL" id="MHKE01000012">
    <property type="protein sequence ID" value="OGY83958.1"/>
    <property type="molecule type" value="Genomic_DNA"/>
</dbReference>
<evidence type="ECO:0000313" key="3">
    <source>
        <dbReference type="Proteomes" id="UP000179164"/>
    </source>
</evidence>
<organism evidence="2 3">
    <name type="scientific">Candidatus Kerfeldbacteria bacterium RIFCSPLOWO2_01_FULL_48_11</name>
    <dbReference type="NCBI Taxonomy" id="1798543"/>
    <lineage>
        <taxon>Bacteria</taxon>
        <taxon>Candidatus Kerfeldiibacteriota</taxon>
    </lineage>
</organism>
<proteinExistence type="predicted"/>
<dbReference type="GO" id="GO:0016423">
    <property type="term" value="F:tRNA (guanine) methyltransferase activity"/>
    <property type="evidence" value="ECO:0007669"/>
    <property type="project" value="TreeGrafter"/>
</dbReference>
<dbReference type="Gene3D" id="3.40.50.150">
    <property type="entry name" value="Vaccinia Virus protein VP39"/>
    <property type="match status" value="1"/>
</dbReference>
<protein>
    <recommendedName>
        <fullName evidence="1">Ribosomal RNA large subunit methyltransferase K/L-like methyltransferase domain-containing protein</fullName>
    </recommendedName>
</protein>
<evidence type="ECO:0000313" key="2">
    <source>
        <dbReference type="EMBL" id="OGY83958.1"/>
    </source>
</evidence>
<sequence length="400" mass="44735">MHKYAFIPGSHPALSLAELRALVDFHPLALSKSFFVVETDKPIEVVKLQDRLGGTIKIVEIRETSRPENIGPIFELNHLLSTYFAQSERKIIFGVSLYGDISRKLFSQMRRLGFETKKNLAESEYPSRFLFDQSGVLSSAAVIKNNILQLGAEIIIIVHDNVCYVGSTVSIQDIDEYSRRDYGRPVRNARSGMLPPKLAQMMINLSGAPLDATLLDPFCGSGTILQEAMRMGYEKLIGADIDGGAVAATIKNLSWFSPKNNVRVIHVSIQKLEKAIEHNAVDVIVTETYLGPPLGRFADPNRLNRIFLELRNLYHESLDTIARILTSRGTAVVAFPLFQMKNVSAALNLDRIISNSPCEVVEIIQQADAQQLSIQNTHGLEYSRPDQRVGRYIVKLRRKS</sequence>
<dbReference type="Proteomes" id="UP000179164">
    <property type="component" value="Unassembled WGS sequence"/>
</dbReference>
<dbReference type="STRING" id="1798543.A2898_01635"/>
<dbReference type="SUPFAM" id="SSF53335">
    <property type="entry name" value="S-adenosyl-L-methionine-dependent methyltransferases"/>
    <property type="match status" value="1"/>
</dbReference>
<comment type="caution">
    <text evidence="2">The sequence shown here is derived from an EMBL/GenBank/DDBJ whole genome shotgun (WGS) entry which is preliminary data.</text>
</comment>
<dbReference type="Pfam" id="PF01170">
    <property type="entry name" value="UPF0020"/>
    <property type="match status" value="1"/>
</dbReference>
<gene>
    <name evidence="2" type="ORF">A2898_01635</name>
</gene>
<accession>A0A1G2B470</accession>
<dbReference type="GO" id="GO:0030488">
    <property type="term" value="P:tRNA methylation"/>
    <property type="evidence" value="ECO:0007669"/>
    <property type="project" value="TreeGrafter"/>
</dbReference>
<reference evidence="2 3" key="1">
    <citation type="journal article" date="2016" name="Nat. Commun.">
        <title>Thousands of microbial genomes shed light on interconnected biogeochemical processes in an aquifer system.</title>
        <authorList>
            <person name="Anantharaman K."/>
            <person name="Brown C.T."/>
            <person name="Hug L.A."/>
            <person name="Sharon I."/>
            <person name="Castelle C.J."/>
            <person name="Probst A.J."/>
            <person name="Thomas B.C."/>
            <person name="Singh A."/>
            <person name="Wilkins M.J."/>
            <person name="Karaoz U."/>
            <person name="Brodie E.L."/>
            <person name="Williams K.H."/>
            <person name="Hubbard S.S."/>
            <person name="Banfield J.F."/>
        </authorList>
    </citation>
    <scope>NUCLEOTIDE SEQUENCE [LARGE SCALE GENOMIC DNA]</scope>
</reference>
<feature type="domain" description="Ribosomal RNA large subunit methyltransferase K/L-like methyltransferase" evidence="1">
    <location>
        <begin position="191"/>
        <end position="336"/>
    </location>
</feature>
<dbReference type="PANTHER" id="PTHR14911">
    <property type="entry name" value="THUMP DOMAIN-CONTAINING"/>
    <property type="match status" value="1"/>
</dbReference>
<name>A0A1G2B470_9BACT</name>